<feature type="signal peptide" evidence="2">
    <location>
        <begin position="1"/>
        <end position="26"/>
    </location>
</feature>
<evidence type="ECO:0000313" key="4">
    <source>
        <dbReference type="Proteomes" id="UP000789390"/>
    </source>
</evidence>
<dbReference type="AlphaFoldDB" id="A0A8J2RT74"/>
<proteinExistence type="predicted"/>
<feature type="coiled-coil region" evidence="1">
    <location>
        <begin position="30"/>
        <end position="85"/>
    </location>
</feature>
<keyword evidence="4" id="KW-1185">Reference proteome</keyword>
<dbReference type="EMBL" id="CAKKLH010000235">
    <property type="protein sequence ID" value="CAH0106844.1"/>
    <property type="molecule type" value="Genomic_DNA"/>
</dbReference>
<evidence type="ECO:0000313" key="3">
    <source>
        <dbReference type="EMBL" id="CAH0106844.1"/>
    </source>
</evidence>
<dbReference type="Proteomes" id="UP000789390">
    <property type="component" value="Unassembled WGS sequence"/>
</dbReference>
<protein>
    <submittedName>
        <fullName evidence="3">Uncharacterized protein</fullName>
    </submittedName>
</protein>
<organism evidence="3 4">
    <name type="scientific">Daphnia galeata</name>
    <dbReference type="NCBI Taxonomy" id="27404"/>
    <lineage>
        <taxon>Eukaryota</taxon>
        <taxon>Metazoa</taxon>
        <taxon>Ecdysozoa</taxon>
        <taxon>Arthropoda</taxon>
        <taxon>Crustacea</taxon>
        <taxon>Branchiopoda</taxon>
        <taxon>Diplostraca</taxon>
        <taxon>Cladocera</taxon>
        <taxon>Anomopoda</taxon>
        <taxon>Daphniidae</taxon>
        <taxon>Daphnia</taxon>
    </lineage>
</organism>
<sequence length="88" mass="10242">MAQLSATHLVLSLTFLLSCLSAIATSSTIEQQLEELKENYENRLNVLEQQNVEKQDILESKINRLEAEVEEMERMEEKQELLRFEATE</sequence>
<evidence type="ECO:0000256" key="1">
    <source>
        <dbReference type="SAM" id="Coils"/>
    </source>
</evidence>
<keyword evidence="2" id="KW-0732">Signal</keyword>
<name>A0A8J2RT74_9CRUS</name>
<accession>A0A8J2RT74</accession>
<feature type="chain" id="PRO_5035208575" evidence="2">
    <location>
        <begin position="27"/>
        <end position="88"/>
    </location>
</feature>
<comment type="caution">
    <text evidence="3">The sequence shown here is derived from an EMBL/GenBank/DDBJ whole genome shotgun (WGS) entry which is preliminary data.</text>
</comment>
<evidence type="ECO:0000256" key="2">
    <source>
        <dbReference type="SAM" id="SignalP"/>
    </source>
</evidence>
<keyword evidence="1" id="KW-0175">Coiled coil</keyword>
<gene>
    <name evidence="3" type="ORF">DGAL_LOCUS10006</name>
</gene>
<reference evidence="3" key="1">
    <citation type="submission" date="2021-11" db="EMBL/GenBank/DDBJ databases">
        <authorList>
            <person name="Schell T."/>
        </authorList>
    </citation>
    <scope>NUCLEOTIDE SEQUENCE</scope>
    <source>
        <strain evidence="3">M5</strain>
    </source>
</reference>